<dbReference type="Proteomes" id="UP000182409">
    <property type="component" value="Unassembled WGS sequence"/>
</dbReference>
<dbReference type="Gene3D" id="2.40.50.100">
    <property type="match status" value="1"/>
</dbReference>
<dbReference type="Gene3D" id="2.40.420.20">
    <property type="match status" value="1"/>
</dbReference>
<evidence type="ECO:0000256" key="1">
    <source>
        <dbReference type="ARBA" id="ARBA00009477"/>
    </source>
</evidence>
<evidence type="ECO:0000256" key="2">
    <source>
        <dbReference type="SAM" id="Phobius"/>
    </source>
</evidence>
<evidence type="ECO:0000259" key="4">
    <source>
        <dbReference type="Pfam" id="PF25973"/>
    </source>
</evidence>
<evidence type="ECO:0000313" key="6">
    <source>
        <dbReference type="Proteomes" id="UP000182409"/>
    </source>
</evidence>
<organism evidence="5 6">
    <name type="scientific">Terriglobus roseus</name>
    <dbReference type="NCBI Taxonomy" id="392734"/>
    <lineage>
        <taxon>Bacteria</taxon>
        <taxon>Pseudomonadati</taxon>
        <taxon>Acidobacteriota</taxon>
        <taxon>Terriglobia</taxon>
        <taxon>Terriglobales</taxon>
        <taxon>Acidobacteriaceae</taxon>
        <taxon>Terriglobus</taxon>
    </lineage>
</organism>
<feature type="domain" description="CusB-like beta-barrel" evidence="3">
    <location>
        <begin position="236"/>
        <end position="306"/>
    </location>
</feature>
<keyword evidence="2" id="KW-0812">Transmembrane</keyword>
<dbReference type="Gene3D" id="2.40.30.170">
    <property type="match status" value="1"/>
</dbReference>
<dbReference type="EMBL" id="FNSD01000001">
    <property type="protein sequence ID" value="SEB39815.1"/>
    <property type="molecule type" value="Genomic_DNA"/>
</dbReference>
<reference evidence="5 6" key="1">
    <citation type="submission" date="2016-10" db="EMBL/GenBank/DDBJ databases">
        <authorList>
            <person name="de Groot N.N."/>
        </authorList>
    </citation>
    <scope>NUCLEOTIDE SEQUENCE [LARGE SCALE GENOMIC DNA]</scope>
    <source>
        <strain evidence="5 6">AB35.6</strain>
    </source>
</reference>
<dbReference type="NCBIfam" id="TIGR01730">
    <property type="entry name" value="RND_mfp"/>
    <property type="match status" value="1"/>
</dbReference>
<name>A0A1H4J153_9BACT</name>
<dbReference type="AlphaFoldDB" id="A0A1H4J153"/>
<dbReference type="GO" id="GO:0015562">
    <property type="term" value="F:efflux transmembrane transporter activity"/>
    <property type="evidence" value="ECO:0007669"/>
    <property type="project" value="TreeGrafter"/>
</dbReference>
<evidence type="ECO:0000313" key="5">
    <source>
        <dbReference type="EMBL" id="SEB39815.1"/>
    </source>
</evidence>
<dbReference type="PANTHER" id="PTHR30469">
    <property type="entry name" value="MULTIDRUG RESISTANCE PROTEIN MDTA"/>
    <property type="match status" value="1"/>
</dbReference>
<keyword evidence="2" id="KW-1133">Transmembrane helix</keyword>
<dbReference type="InterPro" id="IPR006143">
    <property type="entry name" value="RND_pump_MFP"/>
</dbReference>
<dbReference type="OrthoDB" id="9806939at2"/>
<protein>
    <submittedName>
        <fullName evidence="5">RND family efflux transporter, MFP subunit</fullName>
    </submittedName>
</protein>
<accession>A0A1H4J153</accession>
<dbReference type="Pfam" id="PF25973">
    <property type="entry name" value="BSH_CzcB"/>
    <property type="match status" value="1"/>
</dbReference>
<dbReference type="Pfam" id="PF25954">
    <property type="entry name" value="Beta-barrel_RND_2"/>
    <property type="match status" value="1"/>
</dbReference>
<evidence type="ECO:0000259" key="3">
    <source>
        <dbReference type="Pfam" id="PF25954"/>
    </source>
</evidence>
<keyword evidence="2" id="KW-0472">Membrane</keyword>
<dbReference type="FunFam" id="2.40.30.170:FF:000010">
    <property type="entry name" value="Efflux RND transporter periplasmic adaptor subunit"/>
    <property type="match status" value="1"/>
</dbReference>
<dbReference type="Gene3D" id="1.10.287.470">
    <property type="entry name" value="Helix hairpin bin"/>
    <property type="match status" value="1"/>
</dbReference>
<dbReference type="PANTHER" id="PTHR30469:SF37">
    <property type="entry name" value="RAGD PROTEIN"/>
    <property type="match status" value="1"/>
</dbReference>
<dbReference type="RefSeq" id="WP_074651994.1">
    <property type="nucleotide sequence ID" value="NZ_FNSD01000001.1"/>
</dbReference>
<feature type="transmembrane region" description="Helical" evidence="2">
    <location>
        <begin position="20"/>
        <end position="37"/>
    </location>
</feature>
<comment type="similarity">
    <text evidence="1">Belongs to the membrane fusion protein (MFP) (TC 8.A.1) family.</text>
</comment>
<proteinExistence type="inferred from homology"/>
<sequence>MNNALPADLPAGTSARVSRFLLVPLLLCIAGVAVAVIRHHDSQSLANDSRKLAIQPVSVVFPSHGNSTELLVLPAAIEAYTEASVFARSNGYMRSWSADIGSRVRKGETLAVVDTPELDQQVRGAAASLEQASANLHLAHTTAARYEGLEGSEAVSQQDVDQTRQGLRAQQAFVQVAAAESVRLKKLQGFEQVVAPFDGVITRRGIDIGDLVNAGRGATGTELFHLAQVSVVRVFLNVPETNSANVSTGMEAVVEPLTLPGEKFTGRVVRSSRAIDPASHTLRVEVDVPNPAGRMLPGTFANVTLHVGDVRPVLIVPSEAVLYQAAGPQVAVVTNGRIALRKVRLGTDFGETIEVLDGVGSGDAVVSSPPDYVLNGTPVAVVAKAH</sequence>
<dbReference type="InterPro" id="IPR058647">
    <property type="entry name" value="BSH_CzcB-like"/>
</dbReference>
<dbReference type="InterPro" id="IPR058792">
    <property type="entry name" value="Beta-barrel_RND_2"/>
</dbReference>
<dbReference type="SUPFAM" id="SSF111369">
    <property type="entry name" value="HlyD-like secretion proteins"/>
    <property type="match status" value="1"/>
</dbReference>
<gene>
    <name evidence="5" type="ORF">SAMN05443244_0263</name>
</gene>
<dbReference type="GO" id="GO:1990281">
    <property type="term" value="C:efflux pump complex"/>
    <property type="evidence" value="ECO:0007669"/>
    <property type="project" value="TreeGrafter"/>
</dbReference>
<feature type="domain" description="CzcB-like barrel-sandwich hybrid" evidence="4">
    <location>
        <begin position="83"/>
        <end position="214"/>
    </location>
</feature>